<evidence type="ECO:0000313" key="1">
    <source>
        <dbReference type="EMBL" id="CAI8584195.1"/>
    </source>
</evidence>
<evidence type="ECO:0000313" key="2">
    <source>
        <dbReference type="Proteomes" id="UP001157006"/>
    </source>
</evidence>
<name>A0AAV0YDZ5_VICFA</name>
<organism evidence="1 2">
    <name type="scientific">Vicia faba</name>
    <name type="common">Broad bean</name>
    <name type="synonym">Faba vulgaris</name>
    <dbReference type="NCBI Taxonomy" id="3906"/>
    <lineage>
        <taxon>Eukaryota</taxon>
        <taxon>Viridiplantae</taxon>
        <taxon>Streptophyta</taxon>
        <taxon>Embryophyta</taxon>
        <taxon>Tracheophyta</taxon>
        <taxon>Spermatophyta</taxon>
        <taxon>Magnoliopsida</taxon>
        <taxon>eudicotyledons</taxon>
        <taxon>Gunneridae</taxon>
        <taxon>Pentapetalae</taxon>
        <taxon>rosids</taxon>
        <taxon>fabids</taxon>
        <taxon>Fabales</taxon>
        <taxon>Fabaceae</taxon>
        <taxon>Papilionoideae</taxon>
        <taxon>50 kb inversion clade</taxon>
        <taxon>NPAAA clade</taxon>
        <taxon>Hologalegina</taxon>
        <taxon>IRL clade</taxon>
        <taxon>Fabeae</taxon>
        <taxon>Vicia</taxon>
    </lineage>
</organism>
<comment type="caution">
    <text evidence="1">The sequence shown here is derived from an EMBL/GenBank/DDBJ whole genome shotgun (WGS) entry which is preliminary data.</text>
</comment>
<gene>
    <name evidence="1" type="ORF">VFH_U062920</name>
</gene>
<sequence length="123" mass="14450">MNLGIQKHSDIQSSESPTYLPIRKTCQTLRTHKWFEETPEKENQPFGLCIWFKKETTTENQPFGFWAWSKKETTKENQPFGFWIWAKKETTKERIVPVYHFIGNKAIAWVPDMCESGGHPCVV</sequence>
<reference evidence="1 2" key="1">
    <citation type="submission" date="2023-01" db="EMBL/GenBank/DDBJ databases">
        <authorList>
            <person name="Kreplak J."/>
        </authorList>
    </citation>
    <scope>NUCLEOTIDE SEQUENCE [LARGE SCALE GENOMIC DNA]</scope>
</reference>
<protein>
    <submittedName>
        <fullName evidence="1">Uncharacterized protein</fullName>
    </submittedName>
</protein>
<dbReference type="AlphaFoldDB" id="A0AAV0YDZ5"/>
<proteinExistence type="predicted"/>
<dbReference type="EMBL" id="CATIWC010001504">
    <property type="protein sequence ID" value="CAI8584195.1"/>
    <property type="molecule type" value="Genomic_DNA"/>
</dbReference>
<dbReference type="Proteomes" id="UP001157006">
    <property type="component" value="Unassembled WGS sequence"/>
</dbReference>
<keyword evidence="2" id="KW-1185">Reference proteome</keyword>
<accession>A0AAV0YDZ5</accession>